<feature type="chain" id="PRO_5039331199" description="Peptidase C39-like domain-containing protein" evidence="1">
    <location>
        <begin position="21"/>
        <end position="348"/>
    </location>
</feature>
<dbReference type="Proteomes" id="UP000019365">
    <property type="component" value="Unassembled WGS sequence"/>
</dbReference>
<protein>
    <recommendedName>
        <fullName evidence="4">Peptidase C39-like domain-containing protein</fullName>
    </recommendedName>
</protein>
<evidence type="ECO:0000256" key="1">
    <source>
        <dbReference type="SAM" id="SignalP"/>
    </source>
</evidence>
<name>W7UVD8_RUMFL</name>
<gene>
    <name evidence="2" type="ORF">RF007C_13065</name>
</gene>
<dbReference type="AlphaFoldDB" id="W7UVD8"/>
<dbReference type="PATRIC" id="fig|1341157.4.peg.3049"/>
<organism evidence="2 3">
    <name type="scientific">Ruminococcus flavefaciens 007c</name>
    <dbReference type="NCBI Taxonomy" id="1341157"/>
    <lineage>
        <taxon>Bacteria</taxon>
        <taxon>Bacillati</taxon>
        <taxon>Bacillota</taxon>
        <taxon>Clostridia</taxon>
        <taxon>Eubacteriales</taxon>
        <taxon>Oscillospiraceae</taxon>
        <taxon>Ruminococcus</taxon>
    </lineage>
</organism>
<keyword evidence="3" id="KW-1185">Reference proteome</keyword>
<evidence type="ECO:0000313" key="2">
    <source>
        <dbReference type="EMBL" id="EWM52277.1"/>
    </source>
</evidence>
<proteinExistence type="predicted"/>
<reference evidence="2 3" key="1">
    <citation type="journal article" date="2014" name="PLoS ONE">
        <title>Rumen cellulosomics: divergent fiber-degrading strategies revealed by comparative genome-wide analysis of six ruminococcal strains.</title>
        <authorList>
            <person name="Dassa B."/>
            <person name="Borovok I."/>
            <person name="Ruimy-Israeli V."/>
            <person name="Lamed R."/>
            <person name="Flint H.J."/>
            <person name="Duncan S.H."/>
            <person name="Henrissat B."/>
            <person name="Coutinho P."/>
            <person name="Morrison M."/>
            <person name="Mosoni P."/>
            <person name="Yeoman C.J."/>
            <person name="White B.A."/>
            <person name="Bayer E.A."/>
        </authorList>
    </citation>
    <scope>NUCLEOTIDE SEQUENCE [LARGE SCALE GENOMIC DNA]</scope>
    <source>
        <strain evidence="2 3">007c</strain>
    </source>
</reference>
<comment type="caution">
    <text evidence="2">The sequence shown here is derived from an EMBL/GenBank/DDBJ whole genome shotgun (WGS) entry which is preliminary data.</text>
</comment>
<keyword evidence="1" id="KW-0732">Signal</keyword>
<feature type="signal peptide" evidence="1">
    <location>
        <begin position="1"/>
        <end position="20"/>
    </location>
</feature>
<evidence type="ECO:0008006" key="4">
    <source>
        <dbReference type="Google" id="ProtNLM"/>
    </source>
</evidence>
<sequence>MFKKSIAALMAVSLCFAGMAAPVSSNLSTITPICASAAYENGRLYNQWDSQWANVHFTKYSTDPSQNNMKVSACGVFAFCNAIYALNYTYADAKAVATWGVNDGGYRPGAGGTYRDIFFSHVQAAYGDAYKFTMDGMYSGKVTDSRFINHLSSGGVAVVHVYGHFIAITGYRNGQYHVIDSAVTSGRGLAADGWVSASKLQSGTTNVDWYALLSNKPSGNENQNCPYTKRFESGTKLYAAPGSSQVTTTLTSANVYTIVEEQTVNGVKYGKFKSGAGWAILSENLNWGPVATNYTKRFEKGTKLYTAAGSSEVKTTLSEGSVFTIVQEQMVNGVKYGKFKSGAGWAIL</sequence>
<dbReference type="OrthoDB" id="1829189at2"/>
<dbReference type="eggNOG" id="ENOG502ZF90">
    <property type="taxonomic scope" value="Bacteria"/>
</dbReference>
<evidence type="ECO:0000313" key="3">
    <source>
        <dbReference type="Proteomes" id="UP000019365"/>
    </source>
</evidence>
<dbReference type="RefSeq" id="WP_037301301.1">
    <property type="nucleotide sequence ID" value="NZ_ATAX01000036.1"/>
</dbReference>
<accession>W7UVD8</accession>
<dbReference type="EMBL" id="ATAX01000036">
    <property type="protein sequence ID" value="EWM52277.1"/>
    <property type="molecule type" value="Genomic_DNA"/>
</dbReference>